<dbReference type="OMA" id="SHQEDIM"/>
<dbReference type="PANTHER" id="PTHR47481:SF5">
    <property type="entry name" value="RIBONUCLEASE H-LIKE DOMAIN, GAG-PRE-INTEGRASE DOMAIN, GAG-POLYPEPTIDE OF LTR COPIA-TYPE-RELATED"/>
    <property type="match status" value="1"/>
</dbReference>
<name>A0A1J6JIF5_NICAT</name>
<dbReference type="PANTHER" id="PTHR47481">
    <property type="match status" value="1"/>
</dbReference>
<evidence type="ECO:0000256" key="1">
    <source>
        <dbReference type="SAM" id="MobiDB-lite"/>
    </source>
</evidence>
<feature type="non-terminal residue" evidence="3">
    <location>
        <position position="1"/>
    </location>
</feature>
<reference evidence="3" key="1">
    <citation type="submission" date="2016-11" db="EMBL/GenBank/DDBJ databases">
        <title>The genome of Nicotiana attenuata.</title>
        <authorList>
            <person name="Xu S."/>
            <person name="Brockmoeller T."/>
            <person name="Gaquerel E."/>
            <person name="Navarro A."/>
            <person name="Kuhl H."/>
            <person name="Gase K."/>
            <person name="Ling Z."/>
            <person name="Zhou W."/>
            <person name="Kreitzer C."/>
            <person name="Stanke M."/>
            <person name="Tang H."/>
            <person name="Lyons E."/>
            <person name="Pandey P."/>
            <person name="Pandey S.P."/>
            <person name="Timmermann B."/>
            <person name="Baldwin I.T."/>
        </authorList>
    </citation>
    <scope>NUCLEOTIDE SEQUENCE [LARGE SCALE GENOMIC DNA]</scope>
    <source>
        <strain evidence="3">UT</strain>
    </source>
</reference>
<dbReference type="InterPro" id="IPR054722">
    <property type="entry name" value="PolX-like_BBD"/>
</dbReference>
<protein>
    <recommendedName>
        <fullName evidence="2">Retrovirus-related Pol polyprotein from transposon TNT 1-94-like beta-barrel domain-containing protein</fullName>
    </recommendedName>
</protein>
<sequence length="386" mass="42789">NLAHQLPVKLTSSNFLLWKTQFTPMVYACGLNHHIDGSKPMPTQFLDDTNTKPNPDYMVWLREDQLVLSWIVVSVSESILPQLVGATTARAAWDKLVAAYASGSKPLIRDLKMQLHTLHRDNANIESYVQKAKGIVDKLAALQHPIPNDDLVEFVLAGLRPAYRTFTRSLESRQEDISFDALYGLLLNEERQLKRDEAHTVIAPTAHRGRGRSSNQGFTQSSQNRGFQNFAQTNTPSQASTMSGIIYHNCEGKGHLARVRPSPRINTGNKASGPHVSNLARTSSAQDWLMDSGTTHHLTADLNNLGIHSEYQGPEEVTLGNGSKLPISHVGKSSVIISDKKFTLDVILHVPNATQNLLSISSFTKSNQVSIEFFPNHFLIKDLATR</sequence>
<dbReference type="Pfam" id="PF14223">
    <property type="entry name" value="Retrotran_gag_2"/>
    <property type="match status" value="1"/>
</dbReference>
<evidence type="ECO:0000313" key="3">
    <source>
        <dbReference type="EMBL" id="OIT06745.1"/>
    </source>
</evidence>
<keyword evidence="4" id="KW-1185">Reference proteome</keyword>
<feature type="non-terminal residue" evidence="3">
    <location>
        <position position="386"/>
    </location>
</feature>
<evidence type="ECO:0000259" key="2">
    <source>
        <dbReference type="Pfam" id="PF22936"/>
    </source>
</evidence>
<comment type="caution">
    <text evidence="3">The sequence shown here is derived from an EMBL/GenBank/DDBJ whole genome shotgun (WGS) entry which is preliminary data.</text>
</comment>
<feature type="compositionally biased region" description="Polar residues" evidence="1">
    <location>
        <begin position="212"/>
        <end position="238"/>
    </location>
</feature>
<dbReference type="Proteomes" id="UP000187609">
    <property type="component" value="Unassembled WGS sequence"/>
</dbReference>
<dbReference type="Gramene" id="OIT06745">
    <property type="protein sequence ID" value="OIT06745"/>
    <property type="gene ID" value="A4A49_61418"/>
</dbReference>
<dbReference type="STRING" id="49451.A0A1J6JIF5"/>
<proteinExistence type="predicted"/>
<evidence type="ECO:0000313" key="4">
    <source>
        <dbReference type="Proteomes" id="UP000187609"/>
    </source>
</evidence>
<dbReference type="EMBL" id="MJEQ01037184">
    <property type="protein sequence ID" value="OIT06745.1"/>
    <property type="molecule type" value="Genomic_DNA"/>
</dbReference>
<feature type="domain" description="Retrovirus-related Pol polyprotein from transposon TNT 1-94-like beta-barrel" evidence="2">
    <location>
        <begin position="288"/>
        <end position="366"/>
    </location>
</feature>
<organism evidence="3 4">
    <name type="scientific">Nicotiana attenuata</name>
    <name type="common">Coyote tobacco</name>
    <dbReference type="NCBI Taxonomy" id="49451"/>
    <lineage>
        <taxon>Eukaryota</taxon>
        <taxon>Viridiplantae</taxon>
        <taxon>Streptophyta</taxon>
        <taxon>Embryophyta</taxon>
        <taxon>Tracheophyta</taxon>
        <taxon>Spermatophyta</taxon>
        <taxon>Magnoliopsida</taxon>
        <taxon>eudicotyledons</taxon>
        <taxon>Gunneridae</taxon>
        <taxon>Pentapetalae</taxon>
        <taxon>asterids</taxon>
        <taxon>lamiids</taxon>
        <taxon>Solanales</taxon>
        <taxon>Solanaceae</taxon>
        <taxon>Nicotianoideae</taxon>
        <taxon>Nicotianeae</taxon>
        <taxon>Nicotiana</taxon>
    </lineage>
</organism>
<feature type="region of interest" description="Disordered" evidence="1">
    <location>
        <begin position="207"/>
        <end position="238"/>
    </location>
</feature>
<dbReference type="Pfam" id="PF22936">
    <property type="entry name" value="Pol_BBD"/>
    <property type="match status" value="1"/>
</dbReference>
<dbReference type="AlphaFoldDB" id="A0A1J6JIF5"/>
<gene>
    <name evidence="3" type="ORF">A4A49_61418</name>
</gene>
<accession>A0A1J6JIF5</accession>